<organism evidence="10 11">
    <name type="scientific">Lithospermum erythrorhizon</name>
    <name type="common">Purple gromwell</name>
    <name type="synonym">Lithospermum officinale var. erythrorhizon</name>
    <dbReference type="NCBI Taxonomy" id="34254"/>
    <lineage>
        <taxon>Eukaryota</taxon>
        <taxon>Viridiplantae</taxon>
        <taxon>Streptophyta</taxon>
        <taxon>Embryophyta</taxon>
        <taxon>Tracheophyta</taxon>
        <taxon>Spermatophyta</taxon>
        <taxon>Magnoliopsida</taxon>
        <taxon>eudicotyledons</taxon>
        <taxon>Gunneridae</taxon>
        <taxon>Pentapetalae</taxon>
        <taxon>asterids</taxon>
        <taxon>lamiids</taxon>
        <taxon>Boraginales</taxon>
        <taxon>Boraginaceae</taxon>
        <taxon>Boraginoideae</taxon>
        <taxon>Lithospermeae</taxon>
        <taxon>Lithospermum</taxon>
    </lineage>
</organism>
<keyword evidence="4 8" id="KW-0805">Transcription regulation</keyword>
<dbReference type="AlphaFoldDB" id="A0AAV3RLD7"/>
<keyword evidence="7 8" id="KW-0927">Auxin signaling pathway</keyword>
<dbReference type="SUPFAM" id="SSF54277">
    <property type="entry name" value="CAD &amp; PB1 domains"/>
    <property type="match status" value="1"/>
</dbReference>
<keyword evidence="3 8" id="KW-0678">Repressor</keyword>
<evidence type="ECO:0000313" key="10">
    <source>
        <dbReference type="EMBL" id="GAA0176061.1"/>
    </source>
</evidence>
<keyword evidence="6 8" id="KW-0539">Nucleus</keyword>
<comment type="caution">
    <text evidence="10">The sequence shown here is derived from an EMBL/GenBank/DDBJ whole genome shotgun (WGS) entry which is preliminary data.</text>
</comment>
<dbReference type="Gene3D" id="3.10.20.90">
    <property type="entry name" value="Phosphatidylinositol 3-kinase Catalytic Subunit, Chain A, domain 1"/>
    <property type="match status" value="1"/>
</dbReference>
<gene>
    <name evidence="10" type="ORF">LIER_29121</name>
</gene>
<evidence type="ECO:0000313" key="11">
    <source>
        <dbReference type="Proteomes" id="UP001454036"/>
    </source>
</evidence>
<evidence type="ECO:0000256" key="5">
    <source>
        <dbReference type="ARBA" id="ARBA00023163"/>
    </source>
</evidence>
<dbReference type="GO" id="GO:0005634">
    <property type="term" value="C:nucleus"/>
    <property type="evidence" value="ECO:0007669"/>
    <property type="project" value="UniProtKB-SubCell"/>
</dbReference>
<evidence type="ECO:0000256" key="7">
    <source>
        <dbReference type="ARBA" id="ARBA00023294"/>
    </source>
</evidence>
<sequence length="206" mass="23497">MDSNDVSGYVLNHGRHLPSGYYQRNTDGNIIDLGLSLRVIKPDIIVSTSADDEYGLLMDWHQLHPQLLKSPKVECSVNIGEICEDERDEGIQSKRNWKYVKVNMKGVIVGRKLCLLNNVGYSSLGLQLEDMFGKFSMSGLGLFHESSEFSLYYKDLNGRWRLVGDTPWNEFEDCVDRLWITQKDQSHLSSSSPMPPTFHFAYDNNA</sequence>
<dbReference type="PROSITE" id="PS51745">
    <property type="entry name" value="PB1"/>
    <property type="match status" value="1"/>
</dbReference>
<dbReference type="PANTHER" id="PTHR31734">
    <property type="entry name" value="AUXIN-RESPONSIVE PROTEIN IAA17"/>
    <property type="match status" value="1"/>
</dbReference>
<dbReference type="PANTHER" id="PTHR31734:SF114">
    <property type="entry name" value="AUXIN-RESPONSIVE PROTEIN IAA32"/>
    <property type="match status" value="1"/>
</dbReference>
<feature type="domain" description="PB1" evidence="9">
    <location>
        <begin position="97"/>
        <end position="183"/>
    </location>
</feature>
<accession>A0AAV3RLD7</accession>
<dbReference type="InterPro" id="IPR053793">
    <property type="entry name" value="PB1-like"/>
</dbReference>
<dbReference type="InterPro" id="IPR033389">
    <property type="entry name" value="AUX/IAA_dom"/>
</dbReference>
<dbReference type="GO" id="GO:0009734">
    <property type="term" value="P:auxin-activated signaling pathway"/>
    <property type="evidence" value="ECO:0007669"/>
    <property type="project" value="UniProtKB-UniRule"/>
</dbReference>
<evidence type="ECO:0000256" key="4">
    <source>
        <dbReference type="ARBA" id="ARBA00023015"/>
    </source>
</evidence>
<dbReference type="Proteomes" id="UP001454036">
    <property type="component" value="Unassembled WGS sequence"/>
</dbReference>
<name>A0AAV3RLD7_LITER</name>
<keyword evidence="11" id="KW-1185">Reference proteome</keyword>
<dbReference type="EMBL" id="BAABME010009922">
    <property type="protein sequence ID" value="GAA0176061.1"/>
    <property type="molecule type" value="Genomic_DNA"/>
</dbReference>
<evidence type="ECO:0000256" key="3">
    <source>
        <dbReference type="ARBA" id="ARBA00022491"/>
    </source>
</evidence>
<reference evidence="10 11" key="1">
    <citation type="submission" date="2024-01" db="EMBL/GenBank/DDBJ databases">
        <title>The complete chloroplast genome sequence of Lithospermum erythrorhizon: insights into the phylogenetic relationship among Boraginaceae species and the maternal lineages of purple gromwells.</title>
        <authorList>
            <person name="Okada T."/>
            <person name="Watanabe K."/>
        </authorList>
    </citation>
    <scope>NUCLEOTIDE SEQUENCE [LARGE SCALE GENOMIC DNA]</scope>
</reference>
<proteinExistence type="inferred from homology"/>
<dbReference type="GO" id="GO:0006355">
    <property type="term" value="P:regulation of DNA-templated transcription"/>
    <property type="evidence" value="ECO:0007669"/>
    <property type="project" value="InterPro"/>
</dbReference>
<comment type="similarity">
    <text evidence="2 8">Belongs to the Aux/IAA family.</text>
</comment>
<comment type="function">
    <text evidence="8">Aux/IAA proteins are short-lived transcriptional factors that function as repressors of early auxin response genes at low auxin concentrations.</text>
</comment>
<evidence type="ECO:0000256" key="1">
    <source>
        <dbReference type="ARBA" id="ARBA00004123"/>
    </source>
</evidence>
<dbReference type="Pfam" id="PF02309">
    <property type="entry name" value="AUX_IAA"/>
    <property type="match status" value="1"/>
</dbReference>
<protein>
    <recommendedName>
        <fullName evidence="8">Auxin-responsive protein</fullName>
    </recommendedName>
</protein>
<evidence type="ECO:0000256" key="2">
    <source>
        <dbReference type="ARBA" id="ARBA00006728"/>
    </source>
</evidence>
<dbReference type="InterPro" id="IPR003311">
    <property type="entry name" value="AUX_IAA"/>
</dbReference>
<comment type="subunit">
    <text evidence="8">Homodimers and heterodimers.</text>
</comment>
<evidence type="ECO:0000256" key="6">
    <source>
        <dbReference type="ARBA" id="ARBA00023242"/>
    </source>
</evidence>
<keyword evidence="5 8" id="KW-0804">Transcription</keyword>
<evidence type="ECO:0000259" key="9">
    <source>
        <dbReference type="PROSITE" id="PS51745"/>
    </source>
</evidence>
<evidence type="ECO:0000256" key="8">
    <source>
        <dbReference type="RuleBase" id="RU004549"/>
    </source>
</evidence>
<comment type="subcellular location">
    <subcellularLocation>
        <location evidence="1 8">Nucleus</location>
    </subcellularLocation>
</comment>